<evidence type="ECO:0000313" key="2">
    <source>
        <dbReference type="Proteomes" id="UP000244090"/>
    </source>
</evidence>
<sequence>MVRLRETTLYIVIILLLLRKDFKLMNKKSSKSLLLIVFMSLVLLYSCSDENDSTSEQHTVGKAHEHLQHHTNDVSHAHVFEVDLANGKNLHNVTKSNFKAFSNEEKATFIKYYISEGGGKCSCEGGCSVECPSGSKPKCQCCSCGWSDCGCEPFAKGAIKLQYEIHENTDGSASLVKKASEKSFSSFANSNLPNASKIAALFDNESVFKTATNGTIQLSAKEYQTLLAKFQVFMVNYSMEQYFEVEYEF</sequence>
<dbReference type="Proteomes" id="UP000244090">
    <property type="component" value="Unassembled WGS sequence"/>
</dbReference>
<proteinExistence type="predicted"/>
<organism evidence="1 2">
    <name type="scientific">Kordia periserrulae</name>
    <dbReference type="NCBI Taxonomy" id="701523"/>
    <lineage>
        <taxon>Bacteria</taxon>
        <taxon>Pseudomonadati</taxon>
        <taxon>Bacteroidota</taxon>
        <taxon>Flavobacteriia</taxon>
        <taxon>Flavobacteriales</taxon>
        <taxon>Flavobacteriaceae</taxon>
        <taxon>Kordia</taxon>
    </lineage>
</organism>
<evidence type="ECO:0000313" key="1">
    <source>
        <dbReference type="EMBL" id="PTX62032.1"/>
    </source>
</evidence>
<dbReference type="AlphaFoldDB" id="A0A2T6C139"/>
<reference evidence="1 2" key="1">
    <citation type="submission" date="2018-04" db="EMBL/GenBank/DDBJ databases">
        <title>Genomic Encyclopedia of Archaeal and Bacterial Type Strains, Phase II (KMG-II): from individual species to whole genera.</title>
        <authorList>
            <person name="Goeker M."/>
        </authorList>
    </citation>
    <scope>NUCLEOTIDE SEQUENCE [LARGE SCALE GENOMIC DNA]</scope>
    <source>
        <strain evidence="1 2">DSM 25731</strain>
    </source>
</reference>
<comment type="caution">
    <text evidence="1">The sequence shown here is derived from an EMBL/GenBank/DDBJ whole genome shotgun (WGS) entry which is preliminary data.</text>
</comment>
<protein>
    <submittedName>
        <fullName evidence="1">Uncharacterized protein</fullName>
    </submittedName>
</protein>
<keyword evidence="2" id="KW-1185">Reference proteome</keyword>
<accession>A0A2T6C139</accession>
<gene>
    <name evidence="1" type="ORF">C8N46_103130</name>
</gene>
<name>A0A2T6C139_9FLAO</name>
<dbReference type="EMBL" id="QBKT01000003">
    <property type="protein sequence ID" value="PTX62032.1"/>
    <property type="molecule type" value="Genomic_DNA"/>
</dbReference>